<comment type="caution">
    <text evidence="11">The sequence shown here is derived from an EMBL/GenBank/DDBJ whole genome shotgun (WGS) entry which is preliminary data.</text>
</comment>
<comment type="similarity">
    <text evidence="2 6">Belongs to the glycosyl hydrolase 20 family.</text>
</comment>
<dbReference type="PIRSF" id="PIRSF001093">
    <property type="entry name" value="B-hxosamndse_ab_euk"/>
    <property type="match status" value="1"/>
</dbReference>
<dbReference type="PANTHER" id="PTHR22600">
    <property type="entry name" value="BETA-HEXOSAMINIDASE"/>
    <property type="match status" value="1"/>
</dbReference>
<evidence type="ECO:0000256" key="5">
    <source>
        <dbReference type="ARBA" id="ARBA00023295"/>
    </source>
</evidence>
<dbReference type="Pfam" id="PF14845">
    <property type="entry name" value="Glycohydro_20b2"/>
    <property type="match status" value="1"/>
</dbReference>
<dbReference type="Gene3D" id="3.30.379.10">
    <property type="entry name" value="Chitobiase/beta-hexosaminidase domain 2-like"/>
    <property type="match status" value="1"/>
</dbReference>
<dbReference type="Pfam" id="PF00728">
    <property type="entry name" value="Glyco_hydro_20"/>
    <property type="match status" value="1"/>
</dbReference>
<dbReference type="SUPFAM" id="SSF55545">
    <property type="entry name" value="beta-N-acetylhexosaminidase-like domain"/>
    <property type="match status" value="1"/>
</dbReference>
<evidence type="ECO:0000256" key="4">
    <source>
        <dbReference type="ARBA" id="ARBA00023180"/>
    </source>
</evidence>
<evidence type="ECO:0000313" key="11">
    <source>
        <dbReference type="EMBL" id="PVD22181.1"/>
    </source>
</evidence>
<dbReference type="InterPro" id="IPR029018">
    <property type="entry name" value="Hex-like_dom2"/>
</dbReference>
<dbReference type="EC" id="3.2.1.52" evidence="6"/>
<keyword evidence="5 6" id="KW-0326">Glycosidase</keyword>
<evidence type="ECO:0000256" key="2">
    <source>
        <dbReference type="ARBA" id="ARBA00006285"/>
    </source>
</evidence>
<feature type="domain" description="Glycoside hydrolase family 20 catalytic" evidence="9">
    <location>
        <begin position="146"/>
        <end position="383"/>
    </location>
</feature>
<dbReference type="Gene3D" id="3.20.20.80">
    <property type="entry name" value="Glycosidases"/>
    <property type="match status" value="2"/>
</dbReference>
<dbReference type="GO" id="GO:0004563">
    <property type="term" value="F:beta-N-acetylhexosaminidase activity"/>
    <property type="evidence" value="ECO:0007669"/>
    <property type="project" value="UniProtKB-EC"/>
</dbReference>
<proteinExistence type="inferred from homology"/>
<dbReference type="GO" id="GO:0005764">
    <property type="term" value="C:lysosome"/>
    <property type="evidence" value="ECO:0007669"/>
    <property type="project" value="TreeGrafter"/>
</dbReference>
<dbReference type="InterPro" id="IPR029019">
    <property type="entry name" value="HEX_eukaryotic_N"/>
</dbReference>
<dbReference type="STRING" id="400727.A0A2T7NLZ7"/>
<dbReference type="PRINTS" id="PR00738">
    <property type="entry name" value="GLHYDRLASE20"/>
</dbReference>
<protein>
    <recommendedName>
        <fullName evidence="6">Beta-hexosaminidase</fullName>
        <ecNumber evidence="6">3.2.1.52</ecNumber>
    </recommendedName>
</protein>
<sequence length="500" mass="56994">MLPYSQGNKDHADVPWPLPARWRSNTSFPLLHETLSITSNVPGCDVIDNAAKRYRGIVGSLGKAAEPQQGGIGHVMIFVENATCEKFPHLKMDESYELTVFPSNVTINSRSAWGALRGLETFSQLVYEKGGMAYVKEWNIEDSPRFAHRGFMMDTARHFLPLKIIKLHLEAMAWSKLNVFHWHIVDAQSFPFVSRRFPELSDKGAFSPRHVYTPQDVAEVIEFARLRGIRVIPEFDTPGHAHSWGKGRPELLTPCWKDGRPGTADYGNHSEYENFDPTKETTFEFLGEFMAEVADVFPDQFLHVGMDEAHYMCWWALSELLIQSFFATHFPCYVNVSNIIQVWKDKDGRTAATHWEEYANNLTARGHNVVVSSCYYLNYISYGQDWRTYYRCDPHNFNGLMLPRAAAVAERLWSPRDVTSDVDTAAFRLDVHRCRLLRRGVPAQPILPGFCGDYDFGLQSEITAKTTTSSSDNNNMASVNFFSQSQAVILIVLYTLWYIS</sequence>
<dbReference type="OrthoDB" id="428480at2759"/>
<gene>
    <name evidence="11" type="ORF">C0Q70_17986</name>
</gene>
<feature type="domain" description="Beta-hexosaminidase eukaryotic type N-terminal" evidence="10">
    <location>
        <begin position="14"/>
        <end position="125"/>
    </location>
</feature>
<keyword evidence="3 6" id="KW-0378">Hydrolase</keyword>
<evidence type="ECO:0000256" key="6">
    <source>
        <dbReference type="PIRNR" id="PIRNR001093"/>
    </source>
</evidence>
<dbReference type="GO" id="GO:0006689">
    <property type="term" value="P:ganglioside catabolic process"/>
    <property type="evidence" value="ECO:0007669"/>
    <property type="project" value="TreeGrafter"/>
</dbReference>
<feature type="disulfide bond" evidence="8">
    <location>
        <begin position="44"/>
        <end position="84"/>
    </location>
</feature>
<dbReference type="AlphaFoldDB" id="A0A2T7NLZ7"/>
<dbReference type="InterPro" id="IPR025705">
    <property type="entry name" value="Beta_hexosaminidase_sua/sub"/>
</dbReference>
<accession>A0A2T7NLZ7</accession>
<evidence type="ECO:0000256" key="1">
    <source>
        <dbReference type="ARBA" id="ARBA00001231"/>
    </source>
</evidence>
<dbReference type="EMBL" id="PZQS01000011">
    <property type="protein sequence ID" value="PVD22181.1"/>
    <property type="molecule type" value="Genomic_DNA"/>
</dbReference>
<evidence type="ECO:0000259" key="9">
    <source>
        <dbReference type="Pfam" id="PF00728"/>
    </source>
</evidence>
<dbReference type="InterPro" id="IPR015883">
    <property type="entry name" value="Glyco_hydro_20_cat"/>
</dbReference>
<feature type="active site" description="Proton donor" evidence="7">
    <location>
        <position position="308"/>
    </location>
</feature>
<dbReference type="PANTHER" id="PTHR22600:SF21">
    <property type="entry name" value="BETA-HEXOSAMINIDASE A"/>
    <property type="match status" value="1"/>
</dbReference>
<evidence type="ECO:0000256" key="8">
    <source>
        <dbReference type="PIRSR" id="PIRSR001093-2"/>
    </source>
</evidence>
<organism evidence="11 12">
    <name type="scientific">Pomacea canaliculata</name>
    <name type="common">Golden apple snail</name>
    <dbReference type="NCBI Taxonomy" id="400727"/>
    <lineage>
        <taxon>Eukaryota</taxon>
        <taxon>Metazoa</taxon>
        <taxon>Spiralia</taxon>
        <taxon>Lophotrochozoa</taxon>
        <taxon>Mollusca</taxon>
        <taxon>Gastropoda</taxon>
        <taxon>Caenogastropoda</taxon>
        <taxon>Architaenioglossa</taxon>
        <taxon>Ampullarioidea</taxon>
        <taxon>Ampullariidae</taxon>
        <taxon>Pomacea</taxon>
    </lineage>
</organism>
<evidence type="ECO:0000313" key="12">
    <source>
        <dbReference type="Proteomes" id="UP000245119"/>
    </source>
</evidence>
<keyword evidence="4" id="KW-0325">Glycoprotein</keyword>
<keyword evidence="8" id="KW-1015">Disulfide bond</keyword>
<dbReference type="Proteomes" id="UP000245119">
    <property type="component" value="Linkage Group LG11"/>
</dbReference>
<keyword evidence="12" id="KW-1185">Reference proteome</keyword>
<evidence type="ECO:0000259" key="10">
    <source>
        <dbReference type="Pfam" id="PF14845"/>
    </source>
</evidence>
<feature type="disulfide bond" evidence="8">
    <location>
        <begin position="255"/>
        <end position="313"/>
    </location>
</feature>
<comment type="catalytic activity">
    <reaction evidence="1 6">
        <text>Hydrolysis of terminal non-reducing N-acetyl-D-hexosamine residues in N-acetyl-beta-D-hexosaminides.</text>
        <dbReference type="EC" id="3.2.1.52"/>
    </reaction>
</comment>
<dbReference type="GO" id="GO:0005975">
    <property type="term" value="P:carbohydrate metabolic process"/>
    <property type="evidence" value="ECO:0007669"/>
    <property type="project" value="InterPro"/>
</dbReference>
<evidence type="ECO:0000256" key="7">
    <source>
        <dbReference type="PIRSR" id="PIRSR001093-1"/>
    </source>
</evidence>
<evidence type="ECO:0000256" key="3">
    <source>
        <dbReference type="ARBA" id="ARBA00022801"/>
    </source>
</evidence>
<name>A0A2T7NLZ7_POMCA</name>
<feature type="disulfide bond" evidence="8">
    <location>
        <begin position="434"/>
        <end position="451"/>
    </location>
</feature>
<dbReference type="InterPro" id="IPR017853">
    <property type="entry name" value="GH"/>
</dbReference>
<dbReference type="GO" id="GO:0016020">
    <property type="term" value="C:membrane"/>
    <property type="evidence" value="ECO:0007669"/>
    <property type="project" value="TreeGrafter"/>
</dbReference>
<dbReference type="SUPFAM" id="SSF51445">
    <property type="entry name" value="(Trans)glycosidases"/>
    <property type="match status" value="1"/>
</dbReference>
<reference evidence="11 12" key="1">
    <citation type="submission" date="2018-04" db="EMBL/GenBank/DDBJ databases">
        <title>The genome of golden apple snail Pomacea canaliculata provides insight into stress tolerance and invasive adaptation.</title>
        <authorList>
            <person name="Liu C."/>
            <person name="Liu B."/>
            <person name="Ren Y."/>
            <person name="Zhang Y."/>
            <person name="Wang H."/>
            <person name="Li S."/>
            <person name="Jiang F."/>
            <person name="Yin L."/>
            <person name="Zhang G."/>
            <person name="Qian W."/>
            <person name="Fan W."/>
        </authorList>
    </citation>
    <scope>NUCLEOTIDE SEQUENCE [LARGE SCALE GENOMIC DNA]</scope>
    <source>
        <strain evidence="11">SZHN2017</strain>
        <tissue evidence="11">Muscle</tissue>
    </source>
</reference>
<dbReference type="GO" id="GO:0030203">
    <property type="term" value="P:glycosaminoglycan metabolic process"/>
    <property type="evidence" value="ECO:0007669"/>
    <property type="project" value="TreeGrafter"/>
</dbReference>